<keyword evidence="2" id="KW-1185">Reference proteome</keyword>
<reference evidence="1 2" key="1">
    <citation type="submission" date="2017-05" db="EMBL/GenBank/DDBJ databases">
        <title>Genome Analysis of Maritalea myrionectae HL2708#5.</title>
        <authorList>
            <consortium name="Cotde Inc.-PKNU"/>
            <person name="Jang D."/>
            <person name="Oh H.-M."/>
        </authorList>
    </citation>
    <scope>NUCLEOTIDE SEQUENCE [LARGE SCALE GENOMIC DNA]</scope>
    <source>
        <strain evidence="1 2">HL2708#5</strain>
    </source>
</reference>
<evidence type="ECO:0000313" key="2">
    <source>
        <dbReference type="Proteomes" id="UP000258927"/>
    </source>
</evidence>
<proteinExistence type="predicted"/>
<evidence type="ECO:0000313" key="1">
    <source>
        <dbReference type="EMBL" id="AVX05173.1"/>
    </source>
</evidence>
<dbReference type="STRING" id="1122213.GCA_000423365_00297"/>
<gene>
    <name evidence="1" type="ORF">MXMO3_02661</name>
</gene>
<name>A0A2R4MGT8_9HYPH</name>
<protein>
    <submittedName>
        <fullName evidence="1">Uncharacterized protein</fullName>
    </submittedName>
</protein>
<dbReference type="RefSeq" id="WP_027833554.1">
    <property type="nucleotide sequence ID" value="NZ_CP021330.1"/>
</dbReference>
<accession>A0A2R4MGT8</accession>
<dbReference type="AlphaFoldDB" id="A0A2R4MGT8"/>
<dbReference type="KEGG" id="mmyr:MXMO3_02661"/>
<organism evidence="1 2">
    <name type="scientific">Maritalea myrionectae</name>
    <dbReference type="NCBI Taxonomy" id="454601"/>
    <lineage>
        <taxon>Bacteria</taxon>
        <taxon>Pseudomonadati</taxon>
        <taxon>Pseudomonadota</taxon>
        <taxon>Alphaproteobacteria</taxon>
        <taxon>Hyphomicrobiales</taxon>
        <taxon>Devosiaceae</taxon>
        <taxon>Maritalea</taxon>
    </lineage>
</organism>
<sequence>MKGKKPIKTAGFLVPADRAEHQKQITKAHATGEFLAQKKVDICCAMPTGEVASGFVSGALSKNGRVMVYHQENTPSVKLPDGAEIIEINGSPIEPIAQSVSHFWVLPCGVQDLGRYLETWLASACRPLVCLSKSDEFLLLRGFMQDVVAVDRPDALERIIFARSVEEGWDKVATLLSETPR</sequence>
<dbReference type="EMBL" id="CP021330">
    <property type="protein sequence ID" value="AVX05173.1"/>
    <property type="molecule type" value="Genomic_DNA"/>
</dbReference>
<dbReference type="Proteomes" id="UP000258927">
    <property type="component" value="Chromosome"/>
</dbReference>